<dbReference type="InterPro" id="IPR001482">
    <property type="entry name" value="T2SS/T4SS_dom"/>
</dbReference>
<accession>A0A845QGF8</accession>
<name>A0A845QGF8_9FIRM</name>
<dbReference type="Gene3D" id="3.30.450.380">
    <property type="match status" value="1"/>
</dbReference>
<comment type="caution">
    <text evidence="3">The sequence shown here is derived from an EMBL/GenBank/DDBJ whole genome shotgun (WGS) entry which is preliminary data.</text>
</comment>
<dbReference type="InterPro" id="IPR027417">
    <property type="entry name" value="P-loop_NTPase"/>
</dbReference>
<dbReference type="Pfam" id="PF00437">
    <property type="entry name" value="T2SSE"/>
    <property type="match status" value="1"/>
</dbReference>
<dbReference type="EMBL" id="QXWK01000002">
    <property type="protein sequence ID" value="NBH60456.1"/>
    <property type="molecule type" value="Genomic_DNA"/>
</dbReference>
<proteinExistence type="inferred from homology"/>
<organism evidence="3 4">
    <name type="scientific">Anaerotruncus colihominis</name>
    <dbReference type="NCBI Taxonomy" id="169435"/>
    <lineage>
        <taxon>Bacteria</taxon>
        <taxon>Bacillati</taxon>
        <taxon>Bacillota</taxon>
        <taxon>Clostridia</taxon>
        <taxon>Eubacteriales</taxon>
        <taxon>Oscillospiraceae</taxon>
        <taxon>Anaerotruncus</taxon>
    </lineage>
</organism>
<gene>
    <name evidence="3" type="ORF">D0435_02045</name>
</gene>
<dbReference type="Gene3D" id="3.40.50.300">
    <property type="entry name" value="P-loop containing nucleotide triphosphate hydrolases"/>
    <property type="match status" value="1"/>
</dbReference>
<dbReference type="InterPro" id="IPR050921">
    <property type="entry name" value="T4SS_GSP_E_ATPase"/>
</dbReference>
<evidence type="ECO:0000259" key="2">
    <source>
        <dbReference type="Pfam" id="PF00437"/>
    </source>
</evidence>
<dbReference type="PANTHER" id="PTHR30486">
    <property type="entry name" value="TWITCHING MOTILITY PROTEIN PILT"/>
    <property type="match status" value="1"/>
</dbReference>
<dbReference type="Proteomes" id="UP000446866">
    <property type="component" value="Unassembled WGS sequence"/>
</dbReference>
<protein>
    <submittedName>
        <fullName evidence="3">CpaF family protein</fullName>
    </submittedName>
</protein>
<sequence length="487" mass="54635">MPTVPLCCAIVSEFVLGNIGRGLPGKYLSELIRAGFYGWRILQMIWFANKSLRPFISRLRGILICVLRRITAWKSVFLLGKLWKEEVMERERAMYLEEKTARVREKILAAEENLSRQQAMEIIEDVVFADAEEIELSELHAVIRTLYARTRSKLGILEEYIEDASINEIMINGKDRFFLETGGDMVCTDEHFDSTEELEEIIRNIAAGVHREINEMHPILDARLPGGSRVNAVYKNVAAGGPVLTIRKFARERITMEQMVKSGTLTAECAEYLKTLVACGYNIFVSGGTSSGKTTFLNALSDFIPVQERVIVIEDSTELAMNHIANLVQMECRNANALGQGMISMDMLIKTSLRMRPDRIIVGEVRGKEVADMMNAMNTGHDGCLATGHGNSVSGMLRRLESMYLMGVQIPIDAIRAQIVEGIDIMIHLGRLPGGDRRVLEVQELVDFEHGKYVLNPLFLLSDERQLSATGNPLVSQSKLRLRGRTL</sequence>
<dbReference type="GO" id="GO:0016887">
    <property type="term" value="F:ATP hydrolysis activity"/>
    <property type="evidence" value="ECO:0007669"/>
    <property type="project" value="InterPro"/>
</dbReference>
<reference evidence="3 4" key="1">
    <citation type="submission" date="2018-08" db="EMBL/GenBank/DDBJ databases">
        <title>Murine metabolic-syndrome-specific gut microbial biobank.</title>
        <authorList>
            <person name="Liu C."/>
        </authorList>
    </citation>
    <scope>NUCLEOTIDE SEQUENCE [LARGE SCALE GENOMIC DNA]</scope>
    <source>
        <strain evidence="3 4">28</strain>
    </source>
</reference>
<dbReference type="PANTHER" id="PTHR30486:SF6">
    <property type="entry name" value="TYPE IV PILUS RETRACTATION ATPASE PILT"/>
    <property type="match status" value="1"/>
</dbReference>
<evidence type="ECO:0000313" key="3">
    <source>
        <dbReference type="EMBL" id="NBH60456.1"/>
    </source>
</evidence>
<evidence type="ECO:0000313" key="4">
    <source>
        <dbReference type="Proteomes" id="UP000446866"/>
    </source>
</evidence>
<dbReference type="SUPFAM" id="SSF52540">
    <property type="entry name" value="P-loop containing nucleoside triphosphate hydrolases"/>
    <property type="match status" value="1"/>
</dbReference>
<feature type="domain" description="Bacterial type II secretion system protein E" evidence="2">
    <location>
        <begin position="153"/>
        <end position="410"/>
    </location>
</feature>
<dbReference type="AlphaFoldDB" id="A0A845QGF8"/>
<comment type="similarity">
    <text evidence="1">Belongs to the GSP E family.</text>
</comment>
<dbReference type="CDD" id="cd01130">
    <property type="entry name" value="VirB11-like_ATPase"/>
    <property type="match status" value="1"/>
</dbReference>
<keyword evidence="4" id="KW-1185">Reference proteome</keyword>
<evidence type="ECO:0000256" key="1">
    <source>
        <dbReference type="ARBA" id="ARBA00006611"/>
    </source>
</evidence>